<reference evidence="1" key="1">
    <citation type="submission" date="2022-06" db="EMBL/GenBank/DDBJ databases">
        <title>Uncovering the hologenomic basis of an extraordinary plant invasion.</title>
        <authorList>
            <person name="Bieker V.C."/>
            <person name="Martin M.D."/>
            <person name="Gilbert T."/>
            <person name="Hodgins K."/>
            <person name="Battlay P."/>
            <person name="Petersen B."/>
            <person name="Wilson J."/>
        </authorList>
    </citation>
    <scope>NUCLEOTIDE SEQUENCE</scope>
    <source>
        <strain evidence="1">AA19_3_7</strain>
        <tissue evidence="1">Leaf</tissue>
    </source>
</reference>
<gene>
    <name evidence="1" type="ORF">M8C21_021817</name>
</gene>
<evidence type="ECO:0000313" key="2">
    <source>
        <dbReference type="Proteomes" id="UP001206925"/>
    </source>
</evidence>
<accession>A0AAD5GP94</accession>
<organism evidence="1 2">
    <name type="scientific">Ambrosia artemisiifolia</name>
    <name type="common">Common ragweed</name>
    <dbReference type="NCBI Taxonomy" id="4212"/>
    <lineage>
        <taxon>Eukaryota</taxon>
        <taxon>Viridiplantae</taxon>
        <taxon>Streptophyta</taxon>
        <taxon>Embryophyta</taxon>
        <taxon>Tracheophyta</taxon>
        <taxon>Spermatophyta</taxon>
        <taxon>Magnoliopsida</taxon>
        <taxon>eudicotyledons</taxon>
        <taxon>Gunneridae</taxon>
        <taxon>Pentapetalae</taxon>
        <taxon>asterids</taxon>
        <taxon>campanulids</taxon>
        <taxon>Asterales</taxon>
        <taxon>Asteraceae</taxon>
        <taxon>Asteroideae</taxon>
        <taxon>Heliantheae alliance</taxon>
        <taxon>Heliantheae</taxon>
        <taxon>Ambrosia</taxon>
    </lineage>
</organism>
<dbReference type="Proteomes" id="UP001206925">
    <property type="component" value="Unassembled WGS sequence"/>
</dbReference>
<dbReference type="EMBL" id="JAMZMK010006213">
    <property type="protein sequence ID" value="KAI7750100.1"/>
    <property type="molecule type" value="Genomic_DNA"/>
</dbReference>
<protein>
    <submittedName>
        <fullName evidence="1">Uncharacterized protein</fullName>
    </submittedName>
</protein>
<sequence>MMVDDVDRALHGNSGAKNGNIVHDCNLFVSSFRDVVSSVGYWRVSGRGERATLPHHGSDAFFRDGGNNCRRLIHLTSAVVATISTKRGVEAQSHSKLGINSRVLNTFHIPLRTIQDGIKVEQPLAGLKLLLHLRTPLNTSVRTLSVLRAWFRSVPTGHAHMENYVVMGQMNPNRRQPLLPPMQGKLDQQQVVKDLSNAVGIAPKDKEAAVALSVMSQSPSKALLESMRPLMNAIIKPEYLKYQNRWLAGDGVRPLGLCGELAKQLCLQ</sequence>
<comment type="caution">
    <text evidence="1">The sequence shown here is derived from an EMBL/GenBank/DDBJ whole genome shotgun (WGS) entry which is preliminary data.</text>
</comment>
<dbReference type="AlphaFoldDB" id="A0AAD5GP94"/>
<evidence type="ECO:0000313" key="1">
    <source>
        <dbReference type="EMBL" id="KAI7750100.1"/>
    </source>
</evidence>
<name>A0AAD5GP94_AMBAR</name>
<keyword evidence="2" id="KW-1185">Reference proteome</keyword>
<proteinExistence type="predicted"/>